<name>A0AAV4UX05_CAEEX</name>
<reference evidence="1 2" key="1">
    <citation type="submission" date="2021-06" db="EMBL/GenBank/DDBJ databases">
        <title>Caerostris extrusa draft genome.</title>
        <authorList>
            <person name="Kono N."/>
            <person name="Arakawa K."/>
        </authorList>
    </citation>
    <scope>NUCLEOTIDE SEQUENCE [LARGE SCALE GENOMIC DNA]</scope>
</reference>
<sequence>MFFTTLSERTVCRISAPSTSETRNSHWSAKSGLYGGDSDFPPEPSQQFLLCFSSMGSVIVMQKDDTFLNMPGHLRRMASCNLVKVAQ</sequence>
<dbReference type="AlphaFoldDB" id="A0AAV4UX05"/>
<protein>
    <submittedName>
        <fullName evidence="1">Uncharacterized protein</fullName>
    </submittedName>
</protein>
<comment type="caution">
    <text evidence="1">The sequence shown here is derived from an EMBL/GenBank/DDBJ whole genome shotgun (WGS) entry which is preliminary data.</text>
</comment>
<accession>A0AAV4UX05</accession>
<organism evidence="1 2">
    <name type="scientific">Caerostris extrusa</name>
    <name type="common">Bark spider</name>
    <name type="synonym">Caerostris bankana</name>
    <dbReference type="NCBI Taxonomy" id="172846"/>
    <lineage>
        <taxon>Eukaryota</taxon>
        <taxon>Metazoa</taxon>
        <taxon>Ecdysozoa</taxon>
        <taxon>Arthropoda</taxon>
        <taxon>Chelicerata</taxon>
        <taxon>Arachnida</taxon>
        <taxon>Araneae</taxon>
        <taxon>Araneomorphae</taxon>
        <taxon>Entelegynae</taxon>
        <taxon>Araneoidea</taxon>
        <taxon>Araneidae</taxon>
        <taxon>Caerostris</taxon>
    </lineage>
</organism>
<gene>
    <name evidence="1" type="ORF">CEXT_384411</name>
</gene>
<dbReference type="Proteomes" id="UP001054945">
    <property type="component" value="Unassembled WGS sequence"/>
</dbReference>
<evidence type="ECO:0000313" key="1">
    <source>
        <dbReference type="EMBL" id="GIY62204.1"/>
    </source>
</evidence>
<evidence type="ECO:0000313" key="2">
    <source>
        <dbReference type="Proteomes" id="UP001054945"/>
    </source>
</evidence>
<dbReference type="EMBL" id="BPLR01013592">
    <property type="protein sequence ID" value="GIY62204.1"/>
    <property type="molecule type" value="Genomic_DNA"/>
</dbReference>
<keyword evidence="2" id="KW-1185">Reference proteome</keyword>
<proteinExistence type="predicted"/>